<evidence type="ECO:0000256" key="2">
    <source>
        <dbReference type="ARBA" id="ARBA00022490"/>
    </source>
</evidence>
<comment type="similarity">
    <text evidence="5">Belongs to the class I-like SAM-binding methyltransferase superfamily. EFM5 family.</text>
</comment>
<dbReference type="PANTHER" id="PTHR13200:SF0">
    <property type="entry name" value="EEF1A LYSINE METHYLTRANSFERASE 1"/>
    <property type="match status" value="1"/>
</dbReference>
<evidence type="ECO:0000256" key="4">
    <source>
        <dbReference type="ARBA" id="ARBA00022679"/>
    </source>
</evidence>
<dbReference type="PANTHER" id="PTHR13200">
    <property type="entry name" value="EEF1A LYSINE METHYLTRANSFERASE 1"/>
    <property type="match status" value="1"/>
</dbReference>
<keyword evidence="2 5" id="KW-0963">Cytoplasm</keyword>
<sequence length="248" mass="28608">MSDSDSEIELQLSSHALAALQAFKSEEQQREEEFQRLMNKADMEYEKKRREQGMELFKEDWQLSQFWYDEDTAATLADALLGGADENTVIAIISAPSVYSAILKKNDSEVPTKHIYLFEFDKRFALLSGEDKFFYYDFAKPLDFDDSLKGKVDRIMVDPPFLNEHCQTNFSITTKALLAPNTNEKTSNGVLKHRLVSCTGERMAETVTRLYPEIKVTTFYPQHANGLSNEFFCYANFECDKWKFSEEA</sequence>
<comment type="subcellular location">
    <subcellularLocation>
        <location evidence="1 5">Cytoplasm</location>
    </subcellularLocation>
</comment>
<dbReference type="Proteomes" id="UP000031516">
    <property type="component" value="Unassembled WGS sequence"/>
</dbReference>
<accession>A0A0A8KZ01</accession>
<dbReference type="GO" id="GO:0032259">
    <property type="term" value="P:methylation"/>
    <property type="evidence" value="ECO:0007669"/>
    <property type="project" value="UniProtKB-KW"/>
</dbReference>
<keyword evidence="8" id="KW-1185">Reference proteome</keyword>
<evidence type="ECO:0000313" key="8">
    <source>
        <dbReference type="Proteomes" id="UP000031516"/>
    </source>
</evidence>
<dbReference type="InterPro" id="IPR041370">
    <property type="entry name" value="Mlase_EEF1AKMT1/ZCCHC4"/>
</dbReference>
<evidence type="ECO:0000256" key="1">
    <source>
        <dbReference type="ARBA" id="ARBA00004496"/>
    </source>
</evidence>
<evidence type="ECO:0000313" key="7">
    <source>
        <dbReference type="EMBL" id="CDO91910.1"/>
    </source>
</evidence>
<keyword evidence="6" id="KW-0175">Coiled coil</keyword>
<dbReference type="GO" id="GO:0016279">
    <property type="term" value="F:protein-lysine N-methyltransferase activity"/>
    <property type="evidence" value="ECO:0007669"/>
    <property type="project" value="UniProtKB-UniRule"/>
</dbReference>
<comment type="function">
    <text evidence="5">S-adenosyl-L-methionine-dependent protein-lysine N-methyltransferase that trimethylates elongation factor 1-alpha at 'Lys-79'.</text>
</comment>
<protein>
    <recommendedName>
        <fullName evidence="5">Protein-lysine N-methyltransferase EFM5</fullName>
        <ecNumber evidence="5">2.1.1.-</ecNumber>
    </recommendedName>
    <alternativeName>
        <fullName evidence="5">Elongation factor methyltransferase 5</fullName>
    </alternativeName>
</protein>
<proteinExistence type="inferred from homology"/>
<evidence type="ECO:0000256" key="5">
    <source>
        <dbReference type="HAMAP-Rule" id="MF_03187"/>
    </source>
</evidence>
<keyword evidence="3 5" id="KW-0489">Methyltransferase</keyword>
<reference evidence="7 8" key="1">
    <citation type="submission" date="2014-03" db="EMBL/GenBank/DDBJ databases">
        <title>The genome of Kluyveromyces dobzhanskii.</title>
        <authorList>
            <person name="Nystedt B."/>
            <person name="Astrom S."/>
        </authorList>
    </citation>
    <scope>NUCLEOTIDE SEQUENCE [LARGE SCALE GENOMIC DNA]</scope>
    <source>
        <strain evidence="7 8">CBS 2104</strain>
    </source>
</reference>
<dbReference type="InterPro" id="IPR019369">
    <property type="entry name" value="Efm5/EEF1AKMT1"/>
</dbReference>
<dbReference type="HAMAP" id="MF_03187">
    <property type="entry name" value="Methyltr_EFM5"/>
    <property type="match status" value="1"/>
</dbReference>
<gene>
    <name evidence="5" type="primary">EFM5</name>
    <name evidence="7" type="ORF">KLDO_g240</name>
</gene>
<feature type="coiled-coil region" evidence="6">
    <location>
        <begin position="20"/>
        <end position="51"/>
    </location>
</feature>
<dbReference type="GO" id="GO:0005737">
    <property type="term" value="C:cytoplasm"/>
    <property type="evidence" value="ECO:0007669"/>
    <property type="project" value="UniProtKB-SubCell"/>
</dbReference>
<keyword evidence="4 5" id="KW-0808">Transferase</keyword>
<dbReference type="Pfam" id="PF10237">
    <property type="entry name" value="N6-adenineMlase"/>
    <property type="match status" value="1"/>
</dbReference>
<name>A0A0A8KZ01_9SACH</name>
<dbReference type="EMBL" id="CCBQ010000004">
    <property type="protein sequence ID" value="CDO91910.1"/>
    <property type="molecule type" value="Genomic_DNA"/>
</dbReference>
<evidence type="ECO:0000256" key="3">
    <source>
        <dbReference type="ARBA" id="ARBA00022603"/>
    </source>
</evidence>
<dbReference type="AlphaFoldDB" id="A0A0A8KZ01"/>
<comment type="caution">
    <text evidence="7">The sequence shown here is derived from an EMBL/GenBank/DDBJ whole genome shotgun (WGS) entry which is preliminary data.</text>
</comment>
<evidence type="ECO:0000256" key="6">
    <source>
        <dbReference type="SAM" id="Coils"/>
    </source>
</evidence>
<dbReference type="OrthoDB" id="206354at2759"/>
<organism evidence="7 8">
    <name type="scientific">Kluyveromyces dobzhanskii CBS 2104</name>
    <dbReference type="NCBI Taxonomy" id="1427455"/>
    <lineage>
        <taxon>Eukaryota</taxon>
        <taxon>Fungi</taxon>
        <taxon>Dikarya</taxon>
        <taxon>Ascomycota</taxon>
        <taxon>Saccharomycotina</taxon>
        <taxon>Saccharomycetes</taxon>
        <taxon>Saccharomycetales</taxon>
        <taxon>Saccharomycetaceae</taxon>
        <taxon>Kluyveromyces</taxon>
    </lineage>
</organism>
<dbReference type="EC" id="2.1.1.-" evidence="5"/>